<evidence type="ECO:0000256" key="1">
    <source>
        <dbReference type="ARBA" id="ARBA00004163"/>
    </source>
</evidence>
<evidence type="ECO:0000256" key="8">
    <source>
        <dbReference type="ARBA" id="ARBA00022989"/>
    </source>
</evidence>
<dbReference type="PANTHER" id="PTHR13050">
    <property type="entry name" value="USE1-LIKE PROTEIN"/>
    <property type="match status" value="1"/>
</dbReference>
<evidence type="ECO:0000313" key="13">
    <source>
        <dbReference type="Proteomes" id="UP000606974"/>
    </source>
</evidence>
<dbReference type="GO" id="GO:0031201">
    <property type="term" value="C:SNARE complex"/>
    <property type="evidence" value="ECO:0007669"/>
    <property type="project" value="TreeGrafter"/>
</dbReference>
<evidence type="ECO:0000256" key="5">
    <source>
        <dbReference type="ARBA" id="ARBA00022824"/>
    </source>
</evidence>
<sequence>MSLTSSSTHSLPSYRQKASSGNQDIPFHQQASYITLSRTLTRLSNQLLPLSPSNNNTARRSLTPDQQLRLRDLLSPLPYQRTKTLHTIEHARTLLLQLEQSAHHIKIQRVKRDVVRDLAEKRKAVRKLRGLVEELAREAERREREGVVPLLHDAGDDDDDDDDDYDGQGQGETVEELLGLPPLAEENRQEKYTTSKGSDAGIDGNTLTITAQGGERAGSAAKPSASSSYPSSTSNNQPNMSAEQQKDELFFNLRQRRRTPITNPSPSFPTTATATATATATGSSIDPDAEKTLLHTDRLAQSSLTDSLLTLARQLKAQSESLNTTLHTTDKSYLDRALAGLDSNVSGLESASRKMGLLKRMSEGQGWWGRIMLYLWIWALWALALLLVFVGPKFRF</sequence>
<evidence type="ECO:0000256" key="4">
    <source>
        <dbReference type="ARBA" id="ARBA00022692"/>
    </source>
</evidence>
<keyword evidence="3" id="KW-0813">Transport</keyword>
<keyword evidence="6" id="KW-0931">ER-Golgi transport</keyword>
<dbReference type="GO" id="GO:0015031">
    <property type="term" value="P:protein transport"/>
    <property type="evidence" value="ECO:0007669"/>
    <property type="project" value="UniProtKB-KW"/>
</dbReference>
<keyword evidence="8 11" id="KW-1133">Transmembrane helix</keyword>
<evidence type="ECO:0000256" key="7">
    <source>
        <dbReference type="ARBA" id="ARBA00022927"/>
    </source>
</evidence>
<dbReference type="InterPro" id="IPR019150">
    <property type="entry name" value="Vesicle_transport_protein_Use1"/>
</dbReference>
<evidence type="ECO:0000256" key="10">
    <source>
        <dbReference type="SAM" id="MobiDB-lite"/>
    </source>
</evidence>
<evidence type="ECO:0000256" key="2">
    <source>
        <dbReference type="ARBA" id="ARBA00007891"/>
    </source>
</evidence>
<feature type="region of interest" description="Disordered" evidence="10">
    <location>
        <begin position="1"/>
        <end position="23"/>
    </location>
</feature>
<dbReference type="GO" id="GO:0005789">
    <property type="term" value="C:endoplasmic reticulum membrane"/>
    <property type="evidence" value="ECO:0007669"/>
    <property type="project" value="UniProtKB-SubCell"/>
</dbReference>
<dbReference type="EMBL" id="JAACFV010000017">
    <property type="protein sequence ID" value="KAF7511818.1"/>
    <property type="molecule type" value="Genomic_DNA"/>
</dbReference>
<evidence type="ECO:0008006" key="14">
    <source>
        <dbReference type="Google" id="ProtNLM"/>
    </source>
</evidence>
<feature type="compositionally biased region" description="Low complexity" evidence="10">
    <location>
        <begin position="1"/>
        <end position="13"/>
    </location>
</feature>
<keyword evidence="4 11" id="KW-0812">Transmembrane</keyword>
<feature type="compositionally biased region" description="Polar residues" evidence="10">
    <location>
        <begin position="260"/>
        <end position="269"/>
    </location>
</feature>
<comment type="similarity">
    <text evidence="2">Belongs to the USE1 family.</text>
</comment>
<dbReference type="OrthoDB" id="3231855at2759"/>
<feature type="compositionally biased region" description="Low complexity" evidence="10">
    <location>
        <begin position="270"/>
        <end position="281"/>
    </location>
</feature>
<gene>
    <name evidence="12" type="ORF">GJ744_003549</name>
</gene>
<evidence type="ECO:0000256" key="9">
    <source>
        <dbReference type="ARBA" id="ARBA00023136"/>
    </source>
</evidence>
<organism evidence="12 13">
    <name type="scientific">Endocarpon pusillum</name>
    <dbReference type="NCBI Taxonomy" id="364733"/>
    <lineage>
        <taxon>Eukaryota</taxon>
        <taxon>Fungi</taxon>
        <taxon>Dikarya</taxon>
        <taxon>Ascomycota</taxon>
        <taxon>Pezizomycotina</taxon>
        <taxon>Eurotiomycetes</taxon>
        <taxon>Chaetothyriomycetidae</taxon>
        <taxon>Verrucariales</taxon>
        <taxon>Verrucariaceae</taxon>
        <taxon>Endocarpon</taxon>
    </lineage>
</organism>
<comment type="caution">
    <text evidence="12">The sequence shown here is derived from an EMBL/GenBank/DDBJ whole genome shotgun (WGS) entry which is preliminary data.</text>
</comment>
<keyword evidence="7" id="KW-0653">Protein transport</keyword>
<feature type="region of interest" description="Disordered" evidence="10">
    <location>
        <begin position="138"/>
        <end position="243"/>
    </location>
</feature>
<evidence type="ECO:0000256" key="11">
    <source>
        <dbReference type="SAM" id="Phobius"/>
    </source>
</evidence>
<feature type="transmembrane region" description="Helical" evidence="11">
    <location>
        <begin position="367"/>
        <end position="390"/>
    </location>
</feature>
<dbReference type="GO" id="GO:0005484">
    <property type="term" value="F:SNAP receptor activity"/>
    <property type="evidence" value="ECO:0007669"/>
    <property type="project" value="TreeGrafter"/>
</dbReference>
<feature type="compositionally biased region" description="Low complexity" evidence="10">
    <location>
        <begin position="219"/>
        <end position="239"/>
    </location>
</feature>
<dbReference type="Proteomes" id="UP000606974">
    <property type="component" value="Unassembled WGS sequence"/>
</dbReference>
<evidence type="ECO:0000256" key="6">
    <source>
        <dbReference type="ARBA" id="ARBA00022892"/>
    </source>
</evidence>
<keyword evidence="13" id="KW-1185">Reference proteome</keyword>
<comment type="subcellular location">
    <subcellularLocation>
        <location evidence="1">Endoplasmic reticulum membrane</location>
        <topology evidence="1">Single-pass type IV membrane protein</topology>
    </subcellularLocation>
</comment>
<accession>A0A8H7AMI6</accession>
<protein>
    <recommendedName>
        <fullName evidence="14">Synaptobrevin</fullName>
    </recommendedName>
</protein>
<dbReference type="AlphaFoldDB" id="A0A8H7AMI6"/>
<feature type="region of interest" description="Disordered" evidence="10">
    <location>
        <begin position="259"/>
        <end position="287"/>
    </location>
</feature>
<evidence type="ECO:0000256" key="3">
    <source>
        <dbReference type="ARBA" id="ARBA00022448"/>
    </source>
</evidence>
<feature type="compositionally biased region" description="Acidic residues" evidence="10">
    <location>
        <begin position="155"/>
        <end position="166"/>
    </location>
</feature>
<reference evidence="12" key="1">
    <citation type="submission" date="2020-02" db="EMBL/GenBank/DDBJ databases">
        <authorList>
            <person name="Palmer J.M."/>
        </authorList>
    </citation>
    <scope>NUCLEOTIDE SEQUENCE</scope>
    <source>
        <strain evidence="12">EPUS1.4</strain>
        <tissue evidence="12">Thallus</tissue>
    </source>
</reference>
<evidence type="ECO:0000313" key="12">
    <source>
        <dbReference type="EMBL" id="KAF7511818.1"/>
    </source>
</evidence>
<dbReference type="PANTHER" id="PTHR13050:SF7">
    <property type="entry name" value="VESICLE TRANSPORT PROTEIN USE1"/>
    <property type="match status" value="1"/>
</dbReference>
<keyword evidence="5" id="KW-0256">Endoplasmic reticulum</keyword>
<dbReference type="GO" id="GO:0006890">
    <property type="term" value="P:retrograde vesicle-mediated transport, Golgi to endoplasmic reticulum"/>
    <property type="evidence" value="ECO:0007669"/>
    <property type="project" value="TreeGrafter"/>
</dbReference>
<proteinExistence type="inferred from homology"/>
<name>A0A8H7AMI6_9EURO</name>
<keyword evidence="9 11" id="KW-0472">Membrane</keyword>